<proteinExistence type="predicted"/>
<reference evidence="1" key="1">
    <citation type="journal article" date="2015" name="Nature">
        <title>Complex archaea that bridge the gap between prokaryotes and eukaryotes.</title>
        <authorList>
            <person name="Spang A."/>
            <person name="Saw J.H."/>
            <person name="Jorgensen S.L."/>
            <person name="Zaremba-Niedzwiedzka K."/>
            <person name="Martijn J."/>
            <person name="Lind A.E."/>
            <person name="van Eijk R."/>
            <person name="Schleper C."/>
            <person name="Guy L."/>
            <person name="Ettema T.J."/>
        </authorList>
    </citation>
    <scope>NUCLEOTIDE SEQUENCE</scope>
</reference>
<organism evidence="1">
    <name type="scientific">marine sediment metagenome</name>
    <dbReference type="NCBI Taxonomy" id="412755"/>
    <lineage>
        <taxon>unclassified sequences</taxon>
        <taxon>metagenomes</taxon>
        <taxon>ecological metagenomes</taxon>
    </lineage>
</organism>
<gene>
    <name evidence="1" type="ORF">LCGC14_3156530</name>
</gene>
<feature type="non-terminal residue" evidence="1">
    <location>
        <position position="1"/>
    </location>
</feature>
<protein>
    <submittedName>
        <fullName evidence="1">Uncharacterized protein</fullName>
    </submittedName>
</protein>
<evidence type="ECO:0000313" key="1">
    <source>
        <dbReference type="EMBL" id="KKK47305.1"/>
    </source>
</evidence>
<dbReference type="EMBL" id="LAZR01069644">
    <property type="protein sequence ID" value="KKK47305.1"/>
    <property type="molecule type" value="Genomic_DNA"/>
</dbReference>
<comment type="caution">
    <text evidence="1">The sequence shown here is derived from an EMBL/GenBank/DDBJ whole genome shotgun (WGS) entry which is preliminary data.</text>
</comment>
<accession>A0A0F8WGK9</accession>
<sequence>GTVPALDMDDVIQRAKRKKFK</sequence>
<name>A0A0F8WGK9_9ZZZZ</name>
<dbReference type="AlphaFoldDB" id="A0A0F8WGK9"/>